<dbReference type="Proteomes" id="UP000030002">
    <property type="component" value="Unassembled WGS sequence"/>
</dbReference>
<dbReference type="InterPro" id="IPR002734">
    <property type="entry name" value="RibDG_C"/>
</dbReference>
<dbReference type="RefSeq" id="WP_035917003.1">
    <property type="nucleotide sequence ID" value="NZ_AVPJ01000010.1"/>
</dbReference>
<dbReference type="InterPro" id="IPR024072">
    <property type="entry name" value="DHFR-like_dom_sf"/>
</dbReference>
<reference evidence="5 6" key="1">
    <citation type="submission" date="2013-08" db="EMBL/GenBank/DDBJ databases">
        <title>The genome sequence of Knoellia sinensis.</title>
        <authorList>
            <person name="Zhu W."/>
            <person name="Wang G."/>
        </authorList>
    </citation>
    <scope>NUCLEOTIDE SEQUENCE [LARGE SCALE GENOMIC DNA]</scope>
    <source>
        <strain evidence="5 6">KCTC 19936</strain>
    </source>
</reference>
<sequence length="241" mass="25937">MADRPYTVLSCAISLDGYLDDASGRRLILSNEADLDRVDAVRADSDAILVGAGTVRADNPRLLVRSERRRLCRVAEGKPASPTKVTLTRHTNRLDAEAAFFADDGTDKLVYCSSATTKATRARLGSAAVVVDAGAEPGMRAVSEDLAGRGVGRLLVEGGQTVHTQFLRAGLADELHVVVAPLFVGDSRAHRVVGDGPLPWNRDHRAELADVRRIGDVVLLRYALTTRFAREARDVLAEVVS</sequence>
<dbReference type="GO" id="GO:0008703">
    <property type="term" value="F:5-amino-6-(5-phosphoribosylamino)uracil reductase activity"/>
    <property type="evidence" value="ECO:0007669"/>
    <property type="project" value="InterPro"/>
</dbReference>
<dbReference type="STRING" id="1385520.N802_03055"/>
<evidence type="ECO:0000313" key="6">
    <source>
        <dbReference type="Proteomes" id="UP000030002"/>
    </source>
</evidence>
<comment type="caution">
    <text evidence="5">The sequence shown here is derived from an EMBL/GenBank/DDBJ whole genome shotgun (WGS) entry which is preliminary data.</text>
</comment>
<evidence type="ECO:0000259" key="4">
    <source>
        <dbReference type="Pfam" id="PF01872"/>
    </source>
</evidence>
<protein>
    <submittedName>
        <fullName evidence="5">Deaminase reductase</fullName>
    </submittedName>
</protein>
<feature type="domain" description="Bacterial bifunctional deaminase-reductase C-terminal" evidence="4">
    <location>
        <begin position="5"/>
        <end position="219"/>
    </location>
</feature>
<keyword evidence="2" id="KW-0521">NADP</keyword>
<dbReference type="GO" id="GO:0009231">
    <property type="term" value="P:riboflavin biosynthetic process"/>
    <property type="evidence" value="ECO:0007669"/>
    <property type="project" value="InterPro"/>
</dbReference>
<dbReference type="Pfam" id="PF01872">
    <property type="entry name" value="RibD_C"/>
    <property type="match status" value="1"/>
</dbReference>
<evidence type="ECO:0000313" key="5">
    <source>
        <dbReference type="EMBL" id="KGN31656.1"/>
    </source>
</evidence>
<dbReference type="OrthoDB" id="9800865at2"/>
<dbReference type="AlphaFoldDB" id="A0A0A0J7S0"/>
<dbReference type="PANTHER" id="PTHR38011:SF7">
    <property type="entry name" value="2,5-DIAMINO-6-RIBOSYLAMINO-4(3H)-PYRIMIDINONE 5'-PHOSPHATE REDUCTASE"/>
    <property type="match status" value="1"/>
</dbReference>
<accession>A0A0A0J7S0</accession>
<dbReference type="Gene3D" id="3.40.430.10">
    <property type="entry name" value="Dihydrofolate Reductase, subunit A"/>
    <property type="match status" value="1"/>
</dbReference>
<dbReference type="EMBL" id="AVPJ01000010">
    <property type="protein sequence ID" value="KGN31656.1"/>
    <property type="molecule type" value="Genomic_DNA"/>
</dbReference>
<evidence type="ECO:0000256" key="3">
    <source>
        <dbReference type="ARBA" id="ARBA00023002"/>
    </source>
</evidence>
<dbReference type="PANTHER" id="PTHR38011">
    <property type="entry name" value="DIHYDROFOLATE REDUCTASE FAMILY PROTEIN (AFU_ORTHOLOGUE AFUA_8G06820)"/>
    <property type="match status" value="1"/>
</dbReference>
<dbReference type="SUPFAM" id="SSF53597">
    <property type="entry name" value="Dihydrofolate reductase-like"/>
    <property type="match status" value="1"/>
</dbReference>
<dbReference type="eggNOG" id="COG1985">
    <property type="taxonomic scope" value="Bacteria"/>
</dbReference>
<gene>
    <name evidence="5" type="ORF">N802_03055</name>
</gene>
<keyword evidence="3" id="KW-0560">Oxidoreductase</keyword>
<comment type="pathway">
    <text evidence="1">Cofactor biosynthesis; riboflavin biosynthesis.</text>
</comment>
<proteinExistence type="predicted"/>
<organism evidence="5 6">
    <name type="scientific">Knoellia sinensis KCTC 19936</name>
    <dbReference type="NCBI Taxonomy" id="1385520"/>
    <lineage>
        <taxon>Bacteria</taxon>
        <taxon>Bacillati</taxon>
        <taxon>Actinomycetota</taxon>
        <taxon>Actinomycetes</taxon>
        <taxon>Micrococcales</taxon>
        <taxon>Intrasporangiaceae</taxon>
        <taxon>Knoellia</taxon>
    </lineage>
</organism>
<evidence type="ECO:0000256" key="2">
    <source>
        <dbReference type="ARBA" id="ARBA00022857"/>
    </source>
</evidence>
<name>A0A0A0J7S0_9MICO</name>
<keyword evidence="6" id="KW-1185">Reference proteome</keyword>
<evidence type="ECO:0000256" key="1">
    <source>
        <dbReference type="ARBA" id="ARBA00005104"/>
    </source>
</evidence>
<dbReference type="InterPro" id="IPR050765">
    <property type="entry name" value="Riboflavin_Biosynth_HTPR"/>
</dbReference>